<proteinExistence type="inferred from homology"/>
<comment type="similarity">
    <text evidence="1">Belongs to the CFAP97 family.</text>
</comment>
<feature type="compositionally biased region" description="Basic and acidic residues" evidence="2">
    <location>
        <begin position="299"/>
        <end position="308"/>
    </location>
</feature>
<sequence>MLTRREVVIEKPFRDRRYREHRRKVVSARPRIDARPPPDFPHLELKLKKLRLERDRQGKICQDNMKLVHRMAIIMRSKRLDNINMAPRGPFEPRRRSRPPTLPPCPGSEELAEGRGEVRPKSLLEQVTFEAERRIIPPPPGKKIQHRAPAGVCRVPRVGPPPPPPRSPPLPSSRPRSRHHHHHHHHRGLPSSPPSLSRTPIFDILDVDSEAAGGREESPEPSSSAVGDDDGDGGGGDGSEMAGEDLIRLKVEEDIMNRSDKEEGGKLNVSGVEGDDVSRPTGEARGVSKSAAEVAGGGELRRSVKETKEEEEEEEAEESDSDAHVSSVLLTGHPDITISEPSDDEFYT</sequence>
<feature type="compositionally biased region" description="Acidic residues" evidence="2">
    <location>
        <begin position="309"/>
        <end position="320"/>
    </location>
</feature>
<comment type="caution">
    <text evidence="3">The sequence shown here is derived from an EMBL/GenBank/DDBJ whole genome shotgun (WGS) entry which is preliminary data.</text>
</comment>
<organism evidence="3 4">
    <name type="scientific">Petrolisthes manimaculis</name>
    <dbReference type="NCBI Taxonomy" id="1843537"/>
    <lineage>
        <taxon>Eukaryota</taxon>
        <taxon>Metazoa</taxon>
        <taxon>Ecdysozoa</taxon>
        <taxon>Arthropoda</taxon>
        <taxon>Crustacea</taxon>
        <taxon>Multicrustacea</taxon>
        <taxon>Malacostraca</taxon>
        <taxon>Eumalacostraca</taxon>
        <taxon>Eucarida</taxon>
        <taxon>Decapoda</taxon>
        <taxon>Pleocyemata</taxon>
        <taxon>Anomura</taxon>
        <taxon>Galatheoidea</taxon>
        <taxon>Porcellanidae</taxon>
        <taxon>Petrolisthes</taxon>
    </lineage>
</organism>
<keyword evidence="4" id="KW-1185">Reference proteome</keyword>
<gene>
    <name evidence="3" type="ORF">Pmani_009526</name>
</gene>
<evidence type="ECO:0000256" key="1">
    <source>
        <dbReference type="ARBA" id="ARBA00008315"/>
    </source>
</evidence>
<dbReference type="InterPro" id="IPR029488">
    <property type="entry name" value="Hmw/CFAP97"/>
</dbReference>
<dbReference type="Proteomes" id="UP001292094">
    <property type="component" value="Unassembled WGS sequence"/>
</dbReference>
<feature type="region of interest" description="Disordered" evidence="2">
    <location>
        <begin position="83"/>
        <end position="348"/>
    </location>
</feature>
<evidence type="ECO:0000256" key="2">
    <source>
        <dbReference type="SAM" id="MobiDB-lite"/>
    </source>
</evidence>
<feature type="compositionally biased region" description="Basic and acidic residues" evidence="2">
    <location>
        <begin position="112"/>
        <end position="122"/>
    </location>
</feature>
<accession>A0AAE1Q405</accession>
<evidence type="ECO:0000313" key="4">
    <source>
        <dbReference type="Proteomes" id="UP001292094"/>
    </source>
</evidence>
<feature type="compositionally biased region" description="Basic residues" evidence="2">
    <location>
        <begin position="175"/>
        <end position="188"/>
    </location>
</feature>
<name>A0AAE1Q405_9EUCA</name>
<reference evidence="3" key="1">
    <citation type="submission" date="2023-11" db="EMBL/GenBank/DDBJ databases">
        <title>Genome assemblies of two species of porcelain crab, Petrolisthes cinctipes and Petrolisthes manimaculis (Anomura: Porcellanidae).</title>
        <authorList>
            <person name="Angst P."/>
        </authorList>
    </citation>
    <scope>NUCLEOTIDE SEQUENCE</scope>
    <source>
        <strain evidence="3">PB745_02</strain>
        <tissue evidence="3">Gill</tissue>
    </source>
</reference>
<protein>
    <submittedName>
        <fullName evidence="3">Uncharacterized protein</fullName>
    </submittedName>
</protein>
<evidence type="ECO:0000313" key="3">
    <source>
        <dbReference type="EMBL" id="KAK4319538.1"/>
    </source>
</evidence>
<feature type="compositionally biased region" description="Basic and acidic residues" evidence="2">
    <location>
        <begin position="245"/>
        <end position="265"/>
    </location>
</feature>
<dbReference type="Pfam" id="PF13879">
    <property type="entry name" value="Hmw_CFAP97"/>
    <property type="match status" value="1"/>
</dbReference>
<dbReference type="EMBL" id="JAWZYT010000743">
    <property type="protein sequence ID" value="KAK4319538.1"/>
    <property type="molecule type" value="Genomic_DNA"/>
</dbReference>
<dbReference type="AlphaFoldDB" id="A0AAE1Q405"/>
<dbReference type="InterPro" id="IPR038792">
    <property type="entry name" value="CFAP97D1/2"/>
</dbReference>
<dbReference type="PANTHER" id="PTHR33768:SF3">
    <property type="entry name" value="MIP11318P"/>
    <property type="match status" value="1"/>
</dbReference>
<dbReference type="PANTHER" id="PTHR33768">
    <property type="entry name" value="MIP11318P"/>
    <property type="match status" value="1"/>
</dbReference>
<feature type="compositionally biased region" description="Pro residues" evidence="2">
    <location>
        <begin position="158"/>
        <end position="172"/>
    </location>
</feature>